<dbReference type="GO" id="GO:0005096">
    <property type="term" value="F:GTPase activator activity"/>
    <property type="evidence" value="ECO:0007669"/>
    <property type="project" value="TreeGrafter"/>
</dbReference>
<dbReference type="KEGG" id="ehx:EMIHUDRAFT_631938"/>
<evidence type="ECO:0000256" key="1">
    <source>
        <dbReference type="SAM" id="MobiDB-lite"/>
    </source>
</evidence>
<dbReference type="HOGENOM" id="CLU_053072_0_0_1"/>
<dbReference type="GO" id="GO:0031267">
    <property type="term" value="F:small GTPase binding"/>
    <property type="evidence" value="ECO:0007669"/>
    <property type="project" value="TreeGrafter"/>
</dbReference>
<feature type="compositionally biased region" description="Acidic residues" evidence="1">
    <location>
        <begin position="302"/>
        <end position="316"/>
    </location>
</feature>
<dbReference type="GeneID" id="17279644"/>
<dbReference type="InterPro" id="IPR035969">
    <property type="entry name" value="Rab-GAP_TBC_sf"/>
</dbReference>
<name>A0A0D3KF70_EMIH1</name>
<accession>A0A0D3KF70</accession>
<dbReference type="STRING" id="2903.R1F673"/>
<dbReference type="SUPFAM" id="SSF47923">
    <property type="entry name" value="Ypt/Rab-GAP domain of gyp1p"/>
    <property type="match status" value="2"/>
</dbReference>
<protein>
    <recommendedName>
        <fullName evidence="2">Rab-GAP TBC domain-containing protein</fullName>
    </recommendedName>
</protein>
<dbReference type="InterPro" id="IPR050302">
    <property type="entry name" value="Rab_GAP_TBC_domain"/>
</dbReference>
<dbReference type="Gene3D" id="1.10.472.80">
    <property type="entry name" value="Ypt/Rab-GAP domain of gyp1p, domain 3"/>
    <property type="match status" value="1"/>
</dbReference>
<dbReference type="Pfam" id="PF00566">
    <property type="entry name" value="RabGAP-TBC"/>
    <property type="match status" value="1"/>
</dbReference>
<dbReference type="PROSITE" id="PS50086">
    <property type="entry name" value="TBC_RABGAP"/>
    <property type="match status" value="1"/>
</dbReference>
<reference evidence="3" key="2">
    <citation type="submission" date="2024-10" db="UniProtKB">
        <authorList>
            <consortium name="EnsemblProtists"/>
        </authorList>
    </citation>
    <scope>IDENTIFICATION</scope>
</reference>
<dbReference type="PANTHER" id="PTHR47219:SF9">
    <property type="entry name" value="GTPASE ACTIVATING PROTEIN AND CENTROSOME-ASSOCIATED, ISOFORM B"/>
    <property type="match status" value="1"/>
</dbReference>
<dbReference type="SMART" id="SM00164">
    <property type="entry name" value="TBC"/>
    <property type="match status" value="1"/>
</dbReference>
<dbReference type="EnsemblProtists" id="EOD34405">
    <property type="protein sequence ID" value="EOD34405"/>
    <property type="gene ID" value="EMIHUDRAFT_631938"/>
</dbReference>
<sequence>MLRANDFWDKEKGAPLLRRNAEFLPKGEPLPAELADRVAAWPGLCGADAEVDPPLEPSAPDEAADRIFLRDAERTFADEGHRQRMIGLLGRVWPLTKDYHQGLGYIASLLLLLFDEETAFRMLLRIGRDDKYSPGYWHAAPDAYVRDAMVYARLAEEREPEVAALLQQACLVPEAYASKWLIGLCVHVLPFRALFDYVEAFLEHGHAFLFRFSLALLRRTKEKLLAFKPTDVNLILEVLRLDQCQYGDELEAESGWFSSLVAEAKEVDLEAEQLQALRAEEAERLAEKQRRIREREAQMAAEESDDEIVFSDEEDD</sequence>
<feature type="region of interest" description="Disordered" evidence="1">
    <location>
        <begin position="295"/>
        <end position="316"/>
    </location>
</feature>
<dbReference type="RefSeq" id="XP_005786834.1">
    <property type="nucleotide sequence ID" value="XM_005786777.1"/>
</dbReference>
<dbReference type="eggNOG" id="KOG1102">
    <property type="taxonomic scope" value="Eukaryota"/>
</dbReference>
<dbReference type="AlphaFoldDB" id="A0A0D3KF70"/>
<evidence type="ECO:0000313" key="4">
    <source>
        <dbReference type="Proteomes" id="UP000013827"/>
    </source>
</evidence>
<dbReference type="InterPro" id="IPR000195">
    <property type="entry name" value="Rab-GAP-TBC_dom"/>
</dbReference>
<keyword evidence="4" id="KW-1185">Reference proteome</keyword>
<evidence type="ECO:0000259" key="2">
    <source>
        <dbReference type="PROSITE" id="PS50086"/>
    </source>
</evidence>
<reference evidence="4" key="1">
    <citation type="journal article" date="2013" name="Nature">
        <title>Pan genome of the phytoplankton Emiliania underpins its global distribution.</title>
        <authorList>
            <person name="Read B.A."/>
            <person name="Kegel J."/>
            <person name="Klute M.J."/>
            <person name="Kuo A."/>
            <person name="Lefebvre S.C."/>
            <person name="Maumus F."/>
            <person name="Mayer C."/>
            <person name="Miller J."/>
            <person name="Monier A."/>
            <person name="Salamov A."/>
            <person name="Young J."/>
            <person name="Aguilar M."/>
            <person name="Claverie J.M."/>
            <person name="Frickenhaus S."/>
            <person name="Gonzalez K."/>
            <person name="Herman E.K."/>
            <person name="Lin Y.C."/>
            <person name="Napier J."/>
            <person name="Ogata H."/>
            <person name="Sarno A.F."/>
            <person name="Shmutz J."/>
            <person name="Schroeder D."/>
            <person name="de Vargas C."/>
            <person name="Verret F."/>
            <person name="von Dassow P."/>
            <person name="Valentin K."/>
            <person name="Van de Peer Y."/>
            <person name="Wheeler G."/>
            <person name="Dacks J.B."/>
            <person name="Delwiche C.F."/>
            <person name="Dyhrman S.T."/>
            <person name="Glockner G."/>
            <person name="John U."/>
            <person name="Richards T."/>
            <person name="Worden A.Z."/>
            <person name="Zhang X."/>
            <person name="Grigoriev I.V."/>
            <person name="Allen A.E."/>
            <person name="Bidle K."/>
            <person name="Borodovsky M."/>
            <person name="Bowler C."/>
            <person name="Brownlee C."/>
            <person name="Cock J.M."/>
            <person name="Elias M."/>
            <person name="Gladyshev V.N."/>
            <person name="Groth M."/>
            <person name="Guda C."/>
            <person name="Hadaegh A."/>
            <person name="Iglesias-Rodriguez M.D."/>
            <person name="Jenkins J."/>
            <person name="Jones B.M."/>
            <person name="Lawson T."/>
            <person name="Leese F."/>
            <person name="Lindquist E."/>
            <person name="Lobanov A."/>
            <person name="Lomsadze A."/>
            <person name="Malik S.B."/>
            <person name="Marsh M.E."/>
            <person name="Mackinder L."/>
            <person name="Mock T."/>
            <person name="Mueller-Roeber B."/>
            <person name="Pagarete A."/>
            <person name="Parker M."/>
            <person name="Probert I."/>
            <person name="Quesneville H."/>
            <person name="Raines C."/>
            <person name="Rensing S.A."/>
            <person name="Riano-Pachon D.M."/>
            <person name="Richier S."/>
            <person name="Rokitta S."/>
            <person name="Shiraiwa Y."/>
            <person name="Soanes D.M."/>
            <person name="van der Giezen M."/>
            <person name="Wahlund T.M."/>
            <person name="Williams B."/>
            <person name="Wilson W."/>
            <person name="Wolfe G."/>
            <person name="Wurch L.L."/>
        </authorList>
    </citation>
    <scope>NUCLEOTIDE SEQUENCE</scope>
</reference>
<dbReference type="PANTHER" id="PTHR47219">
    <property type="entry name" value="RAB GTPASE-ACTIVATING PROTEIN 1-LIKE"/>
    <property type="match status" value="1"/>
</dbReference>
<feature type="domain" description="Rab-GAP TBC" evidence="2">
    <location>
        <begin position="31"/>
        <end position="205"/>
    </location>
</feature>
<dbReference type="PaxDb" id="2903-EOD34405"/>
<proteinExistence type="predicted"/>
<organism evidence="3 4">
    <name type="scientific">Emiliania huxleyi (strain CCMP1516)</name>
    <dbReference type="NCBI Taxonomy" id="280463"/>
    <lineage>
        <taxon>Eukaryota</taxon>
        <taxon>Haptista</taxon>
        <taxon>Haptophyta</taxon>
        <taxon>Prymnesiophyceae</taxon>
        <taxon>Isochrysidales</taxon>
        <taxon>Noelaerhabdaceae</taxon>
        <taxon>Emiliania</taxon>
    </lineage>
</organism>
<evidence type="ECO:0000313" key="3">
    <source>
        <dbReference type="EnsemblProtists" id="EOD34405"/>
    </source>
</evidence>
<dbReference type="Proteomes" id="UP000013827">
    <property type="component" value="Unassembled WGS sequence"/>
</dbReference>